<organism evidence="2">
    <name type="scientific">viral metagenome</name>
    <dbReference type="NCBI Taxonomy" id="1070528"/>
    <lineage>
        <taxon>unclassified sequences</taxon>
        <taxon>metagenomes</taxon>
        <taxon>organismal metagenomes</taxon>
    </lineage>
</organism>
<evidence type="ECO:0000313" key="2">
    <source>
        <dbReference type="EMBL" id="QJA43382.1"/>
    </source>
</evidence>
<dbReference type="AlphaFoldDB" id="A0A6H1Z7E7"/>
<gene>
    <name evidence="2" type="ORF">MM171A00097_0029</name>
    <name evidence="3" type="ORF">MM171B00933_0002</name>
</gene>
<dbReference type="EMBL" id="MT143710">
    <property type="protein sequence ID" value="QJA43382.1"/>
    <property type="molecule type" value="Genomic_DNA"/>
</dbReference>
<sequence length="100" mass="11135">MAIKWSPLAVSEAMDKIETQVSLAESFLQEAHRIAKESLDIPNLPEYMGQYIRNLSDITGGAVGSMREVINKTRSHLPEKELAKDKARTDHGKQQSLLDG</sequence>
<feature type="region of interest" description="Disordered" evidence="1">
    <location>
        <begin position="74"/>
        <end position="100"/>
    </location>
</feature>
<feature type="compositionally biased region" description="Basic and acidic residues" evidence="1">
    <location>
        <begin position="76"/>
        <end position="93"/>
    </location>
</feature>
<protein>
    <submittedName>
        <fullName evidence="2">Uncharacterized protein</fullName>
    </submittedName>
</protein>
<evidence type="ECO:0000256" key="1">
    <source>
        <dbReference type="SAM" id="MobiDB-lite"/>
    </source>
</evidence>
<accession>A0A6H1Z7E7</accession>
<name>A0A6H1Z7E7_9ZZZZ</name>
<proteinExistence type="predicted"/>
<evidence type="ECO:0000313" key="3">
    <source>
        <dbReference type="EMBL" id="QJB03018.1"/>
    </source>
</evidence>
<dbReference type="EMBL" id="MT143821">
    <property type="protein sequence ID" value="QJB03018.1"/>
    <property type="molecule type" value="Genomic_DNA"/>
</dbReference>
<reference evidence="2" key="1">
    <citation type="submission" date="2020-03" db="EMBL/GenBank/DDBJ databases">
        <title>The deep terrestrial virosphere.</title>
        <authorList>
            <person name="Holmfeldt K."/>
            <person name="Nilsson E."/>
            <person name="Simone D."/>
            <person name="Lopez-Fernandez M."/>
            <person name="Wu X."/>
            <person name="de Brujin I."/>
            <person name="Lundin D."/>
            <person name="Andersson A."/>
            <person name="Bertilsson S."/>
            <person name="Dopson M."/>
        </authorList>
    </citation>
    <scope>NUCLEOTIDE SEQUENCE</scope>
    <source>
        <strain evidence="2">MM171A00097</strain>
        <strain evidence="3">MM171B00933</strain>
    </source>
</reference>